<feature type="transmembrane region" description="Helical" evidence="1">
    <location>
        <begin position="39"/>
        <end position="60"/>
    </location>
</feature>
<evidence type="ECO:0000313" key="3">
    <source>
        <dbReference type="Proteomes" id="UP000034057"/>
    </source>
</evidence>
<dbReference type="Proteomes" id="UP000034057">
    <property type="component" value="Unassembled WGS sequence"/>
</dbReference>
<keyword evidence="1" id="KW-0472">Membrane</keyword>
<evidence type="ECO:0000256" key="1">
    <source>
        <dbReference type="SAM" id="Phobius"/>
    </source>
</evidence>
<dbReference type="EMBL" id="LCQO01000012">
    <property type="protein sequence ID" value="KKW18216.1"/>
    <property type="molecule type" value="Genomic_DNA"/>
</dbReference>
<gene>
    <name evidence="2" type="ORF">UY59_C0012G0010</name>
</gene>
<organism evidence="2 3">
    <name type="scientific">Candidatus Kaiserbacteria bacterium GW2011_GWA1_50_28</name>
    <dbReference type="NCBI Taxonomy" id="1618668"/>
    <lineage>
        <taxon>Bacteria</taxon>
        <taxon>Candidatus Kaiseribacteriota</taxon>
    </lineage>
</organism>
<evidence type="ECO:0000313" key="2">
    <source>
        <dbReference type="EMBL" id="KKW18216.1"/>
    </source>
</evidence>
<protein>
    <submittedName>
        <fullName evidence="2">Uncharacterized protein</fullName>
    </submittedName>
</protein>
<sequence length="62" mass="7151">MKYFWDTVLFINSSLLVITSVFFVYSLGMLIIAFEWQRFVLALTILVVLIGTEMVFAGMLHT</sequence>
<dbReference type="AlphaFoldDB" id="A0A0G1WHH8"/>
<proteinExistence type="predicted"/>
<comment type="caution">
    <text evidence="2">The sequence shown here is derived from an EMBL/GenBank/DDBJ whole genome shotgun (WGS) entry which is preliminary data.</text>
</comment>
<name>A0A0G1WHH8_9BACT</name>
<accession>A0A0G1WHH8</accession>
<feature type="transmembrane region" description="Helical" evidence="1">
    <location>
        <begin position="7"/>
        <end position="33"/>
    </location>
</feature>
<reference evidence="2 3" key="1">
    <citation type="journal article" date="2015" name="Nature">
        <title>rRNA introns, odd ribosomes, and small enigmatic genomes across a large radiation of phyla.</title>
        <authorList>
            <person name="Brown C.T."/>
            <person name="Hug L.A."/>
            <person name="Thomas B.C."/>
            <person name="Sharon I."/>
            <person name="Castelle C.J."/>
            <person name="Singh A."/>
            <person name="Wilkins M.J."/>
            <person name="Williams K.H."/>
            <person name="Banfield J.F."/>
        </authorList>
    </citation>
    <scope>NUCLEOTIDE SEQUENCE [LARGE SCALE GENOMIC DNA]</scope>
</reference>
<keyword evidence="1" id="KW-1133">Transmembrane helix</keyword>
<keyword evidence="1" id="KW-0812">Transmembrane</keyword>